<reference evidence="3 4" key="1">
    <citation type="submission" date="2018-08" db="EMBL/GenBank/DDBJ databases">
        <title>Genomic Encyclopedia of Archaeal and Bacterial Type Strains, Phase II (KMG-II): from individual species to whole genera.</title>
        <authorList>
            <person name="Goeker M."/>
        </authorList>
    </citation>
    <scope>NUCLEOTIDE SEQUENCE [LARGE SCALE GENOMIC DNA]</scope>
    <source>
        <strain evidence="3 4">DSM 5002</strain>
    </source>
</reference>
<dbReference type="SMART" id="SM00992">
    <property type="entry name" value="YccV-like"/>
    <property type="match status" value="1"/>
</dbReference>
<keyword evidence="3" id="KW-0346">Stress response</keyword>
<proteinExistence type="predicted"/>
<feature type="domain" description="Hemimethylated DNA-binding" evidence="2">
    <location>
        <begin position="6"/>
        <end position="105"/>
    </location>
</feature>
<organism evidence="3 4">
    <name type="scientific">Dichotomicrobium thermohalophilum</name>
    <dbReference type="NCBI Taxonomy" id="933063"/>
    <lineage>
        <taxon>Bacteria</taxon>
        <taxon>Pseudomonadati</taxon>
        <taxon>Pseudomonadota</taxon>
        <taxon>Alphaproteobacteria</taxon>
        <taxon>Hyphomicrobiales</taxon>
        <taxon>Hyphomicrobiaceae</taxon>
        <taxon>Dichotomicrobium</taxon>
    </lineage>
</organism>
<dbReference type="Gene3D" id="2.30.30.390">
    <property type="entry name" value="Hemimethylated DNA-binding domain"/>
    <property type="match status" value="1"/>
</dbReference>
<dbReference type="SUPFAM" id="SSF141255">
    <property type="entry name" value="YccV-like"/>
    <property type="match status" value="1"/>
</dbReference>
<dbReference type="Pfam" id="PF08755">
    <property type="entry name" value="YccV-like"/>
    <property type="match status" value="1"/>
</dbReference>
<dbReference type="PANTHER" id="PTHR48439">
    <property type="entry name" value="HEMIMETHYLATED DNA-BINDING DOMAIN-CONTAINING PROTEIN"/>
    <property type="match status" value="1"/>
</dbReference>
<evidence type="ECO:0000313" key="3">
    <source>
        <dbReference type="EMBL" id="RIA47280.1"/>
    </source>
</evidence>
<protein>
    <recommendedName>
        <fullName evidence="1">Heat shock protein HspQ</fullName>
    </recommendedName>
</protein>
<accession>A0A397PCI6</accession>
<dbReference type="PANTHER" id="PTHR48439:SF1">
    <property type="entry name" value="HEMIMETHYLATED DNA-BINDING DOMAIN-CONTAINING PROTEIN"/>
    <property type="match status" value="1"/>
</dbReference>
<evidence type="ECO:0000313" key="4">
    <source>
        <dbReference type="Proteomes" id="UP000266273"/>
    </source>
</evidence>
<sequence length="110" mass="13234">MEKIRTAKFQLGQVVRHRFYPFRGVIFDIDPEFDNDEEWWLSIPPEIRPAKDQPYYHLLAENAETEYIAYVSEQNLLPDDSGEPVRHPQVMEFFDELQDGVYRVRYTQDH</sequence>
<dbReference type="GO" id="GO:0003677">
    <property type="term" value="F:DNA binding"/>
    <property type="evidence" value="ECO:0007669"/>
    <property type="project" value="UniProtKB-UniRule"/>
</dbReference>
<dbReference type="InterPro" id="IPR036623">
    <property type="entry name" value="Hemimethylated_DNA-bd_sf"/>
</dbReference>
<dbReference type="InterPro" id="IPR011722">
    <property type="entry name" value="Hemimethylated_DNA-bd_dom"/>
</dbReference>
<dbReference type="EMBL" id="QXDF01000004">
    <property type="protein sequence ID" value="RIA47280.1"/>
    <property type="molecule type" value="Genomic_DNA"/>
</dbReference>
<dbReference type="InterPro" id="IPR053189">
    <property type="entry name" value="Clp_protease_adapter_ClpF"/>
</dbReference>
<dbReference type="NCBIfam" id="TIGR02097">
    <property type="entry name" value="yccV"/>
    <property type="match status" value="1"/>
</dbReference>
<comment type="caution">
    <text evidence="3">The sequence shown here is derived from an EMBL/GenBank/DDBJ whole genome shotgun (WGS) entry which is preliminary data.</text>
</comment>
<dbReference type="OrthoDB" id="9797680at2"/>
<name>A0A397PCI6_9HYPH</name>
<dbReference type="Proteomes" id="UP000266273">
    <property type="component" value="Unassembled WGS sequence"/>
</dbReference>
<dbReference type="RefSeq" id="WP_119062454.1">
    <property type="nucleotide sequence ID" value="NZ_QXDF01000004.1"/>
</dbReference>
<evidence type="ECO:0000259" key="2">
    <source>
        <dbReference type="SMART" id="SM00992"/>
    </source>
</evidence>
<gene>
    <name evidence="3" type="ORF">BXY53_2663</name>
</gene>
<evidence type="ECO:0000256" key="1">
    <source>
        <dbReference type="NCBIfam" id="TIGR02097"/>
    </source>
</evidence>
<keyword evidence="4" id="KW-1185">Reference proteome</keyword>
<dbReference type="AlphaFoldDB" id="A0A397PCI6"/>